<evidence type="ECO:0000256" key="4">
    <source>
        <dbReference type="ARBA" id="ARBA00074142"/>
    </source>
</evidence>
<dbReference type="eggNOG" id="KOG4724">
    <property type="taxonomic scope" value="Eukaryota"/>
</dbReference>
<gene>
    <name evidence="8" type="ORF">TREES_T100012114</name>
</gene>
<feature type="compositionally biased region" description="Low complexity" evidence="6">
    <location>
        <begin position="572"/>
        <end position="591"/>
    </location>
</feature>
<feature type="compositionally biased region" description="Basic and acidic residues" evidence="6">
    <location>
        <begin position="9"/>
        <end position="25"/>
    </location>
</feature>
<reference evidence="9" key="2">
    <citation type="journal article" date="2013" name="Nat. Commun.">
        <title>Genome of the Chinese tree shrew.</title>
        <authorList>
            <person name="Fan Y."/>
            <person name="Huang Z.Y."/>
            <person name="Cao C.C."/>
            <person name="Chen C.S."/>
            <person name="Chen Y.X."/>
            <person name="Fan D.D."/>
            <person name="He J."/>
            <person name="Hou H.L."/>
            <person name="Hu L."/>
            <person name="Hu X.T."/>
            <person name="Jiang X.T."/>
            <person name="Lai R."/>
            <person name="Lang Y.S."/>
            <person name="Liang B."/>
            <person name="Liao S.G."/>
            <person name="Mu D."/>
            <person name="Ma Y.Y."/>
            <person name="Niu Y.Y."/>
            <person name="Sun X.Q."/>
            <person name="Xia J.Q."/>
            <person name="Xiao J."/>
            <person name="Xiong Z.Q."/>
            <person name="Xu L."/>
            <person name="Yang L."/>
            <person name="Zhang Y."/>
            <person name="Zhao W."/>
            <person name="Zhao X.D."/>
            <person name="Zheng Y.T."/>
            <person name="Zhou J.M."/>
            <person name="Zhu Y.B."/>
            <person name="Zhang G.J."/>
            <person name="Wang J."/>
            <person name="Yao Y.G."/>
        </authorList>
    </citation>
    <scope>NUCLEOTIDE SEQUENCE [LARGE SCALE GENOMIC DNA]</scope>
</reference>
<feature type="compositionally biased region" description="Basic and acidic residues" evidence="6">
    <location>
        <begin position="750"/>
        <end position="760"/>
    </location>
</feature>
<feature type="domain" description="Rho-GAP" evidence="7">
    <location>
        <begin position="202"/>
        <end position="391"/>
    </location>
</feature>
<keyword evidence="1" id="KW-0343">GTPase activation</keyword>
<accession>L9K0L7</accession>
<feature type="region of interest" description="Disordered" evidence="6">
    <location>
        <begin position="411"/>
        <end position="454"/>
    </location>
</feature>
<dbReference type="EMBL" id="KB320924">
    <property type="protein sequence ID" value="ELW56014.1"/>
    <property type="molecule type" value="Genomic_DNA"/>
</dbReference>
<feature type="compositionally biased region" description="Basic and acidic residues" evidence="6">
    <location>
        <begin position="605"/>
        <end position="614"/>
    </location>
</feature>
<protein>
    <recommendedName>
        <fullName evidence="4">T-cell activation Rho GTPase-activating protein</fullName>
    </recommendedName>
    <alternativeName>
        <fullName evidence="5">T-cell activation GTPase-activating protein</fullName>
    </alternativeName>
</protein>
<dbReference type="STRING" id="246437.L9K0L7"/>
<evidence type="ECO:0000256" key="3">
    <source>
        <dbReference type="ARBA" id="ARBA00022658"/>
    </source>
</evidence>
<keyword evidence="3" id="KW-0344">Guanine-nucleotide releasing factor</keyword>
<dbReference type="GO" id="GO:0035023">
    <property type="term" value="P:regulation of Rho protein signal transduction"/>
    <property type="evidence" value="ECO:0007669"/>
    <property type="project" value="InterPro"/>
</dbReference>
<dbReference type="PANTHER" id="PTHR23179:SF26">
    <property type="entry name" value="T-CELL ACTIVATION RHO GTPASE-ACTIVATING PROTEIN"/>
    <property type="match status" value="1"/>
</dbReference>
<keyword evidence="9" id="KW-1185">Reference proteome</keyword>
<dbReference type="PANTHER" id="PTHR23179">
    <property type="entry name" value="T-CELL ACTIVATION RHO GTPASE ACTIVATING PROTEIN-RELATED"/>
    <property type="match status" value="1"/>
</dbReference>
<evidence type="ECO:0000313" key="8">
    <source>
        <dbReference type="EMBL" id="ELW56014.1"/>
    </source>
</evidence>
<dbReference type="GO" id="GO:0005085">
    <property type="term" value="F:guanyl-nucleotide exchange factor activity"/>
    <property type="evidence" value="ECO:0007669"/>
    <property type="project" value="UniProtKB-KW"/>
</dbReference>
<feature type="region of interest" description="Disordered" evidence="6">
    <location>
        <begin position="740"/>
        <end position="760"/>
    </location>
</feature>
<evidence type="ECO:0000256" key="5">
    <source>
        <dbReference type="ARBA" id="ARBA00077368"/>
    </source>
</evidence>
<evidence type="ECO:0000259" key="7">
    <source>
        <dbReference type="PROSITE" id="PS50238"/>
    </source>
</evidence>
<feature type="region of interest" description="Disordered" evidence="6">
    <location>
        <begin position="475"/>
        <end position="495"/>
    </location>
</feature>
<feature type="compositionally biased region" description="Acidic residues" evidence="6">
    <location>
        <begin position="527"/>
        <end position="538"/>
    </location>
</feature>
<evidence type="ECO:0000313" key="9">
    <source>
        <dbReference type="Proteomes" id="UP000011518"/>
    </source>
</evidence>
<dbReference type="FunFam" id="1.10.555.10:FF:000036">
    <property type="entry name" value="T-cell activation Rho GTPase-activating protein"/>
    <property type="match status" value="1"/>
</dbReference>
<reference evidence="9" key="1">
    <citation type="submission" date="2012-07" db="EMBL/GenBank/DDBJ databases">
        <title>Genome of the Chinese tree shrew, a rising model animal genetically related to primates.</title>
        <authorList>
            <person name="Zhang G."/>
            <person name="Fan Y."/>
            <person name="Yao Y."/>
            <person name="Huang Z."/>
        </authorList>
    </citation>
    <scope>NUCLEOTIDE SEQUENCE [LARGE SCALE GENOMIC DNA]</scope>
</reference>
<evidence type="ECO:0000256" key="2">
    <source>
        <dbReference type="ARBA" id="ARBA00022553"/>
    </source>
</evidence>
<keyword evidence="2" id="KW-0597">Phosphoprotein</keyword>
<evidence type="ECO:0000256" key="6">
    <source>
        <dbReference type="SAM" id="MobiDB-lite"/>
    </source>
</evidence>
<dbReference type="AlphaFoldDB" id="L9K0L7"/>
<dbReference type="InterPro" id="IPR047886">
    <property type="entry name" value="ARHGAP20-like_RhoGAP"/>
</dbReference>
<feature type="region of interest" description="Disordered" evidence="6">
    <location>
        <begin position="794"/>
        <end position="827"/>
    </location>
</feature>
<dbReference type="SMART" id="SM00324">
    <property type="entry name" value="RhoGAP"/>
    <property type="match status" value="1"/>
</dbReference>
<dbReference type="Proteomes" id="UP000011518">
    <property type="component" value="Unassembled WGS sequence"/>
</dbReference>
<name>L9K0L7_TUPCH</name>
<dbReference type="FunCoup" id="L9K0L7">
    <property type="interactions" value="422"/>
</dbReference>
<evidence type="ECO:0000256" key="1">
    <source>
        <dbReference type="ARBA" id="ARBA00022468"/>
    </source>
</evidence>
<dbReference type="InterPro" id="IPR008936">
    <property type="entry name" value="Rho_GTPase_activation_prot"/>
</dbReference>
<dbReference type="SUPFAM" id="SSF48350">
    <property type="entry name" value="GTPase activation domain, GAP"/>
    <property type="match status" value="1"/>
</dbReference>
<dbReference type="CDD" id="cd04402">
    <property type="entry name" value="RhoGAP_ARHGAP20"/>
    <property type="match status" value="1"/>
</dbReference>
<dbReference type="Gene3D" id="1.10.555.10">
    <property type="entry name" value="Rho GTPase activation protein"/>
    <property type="match status" value="1"/>
</dbReference>
<dbReference type="PROSITE" id="PS50238">
    <property type="entry name" value="RHOGAP"/>
    <property type="match status" value="1"/>
</dbReference>
<feature type="region of interest" description="Disordered" evidence="6">
    <location>
        <begin position="633"/>
        <end position="654"/>
    </location>
</feature>
<dbReference type="InParanoid" id="L9K0L7"/>
<organism evidence="8 9">
    <name type="scientific">Tupaia chinensis</name>
    <name type="common">Chinese tree shrew</name>
    <name type="synonym">Tupaia belangeri chinensis</name>
    <dbReference type="NCBI Taxonomy" id="246437"/>
    <lineage>
        <taxon>Eukaryota</taxon>
        <taxon>Metazoa</taxon>
        <taxon>Chordata</taxon>
        <taxon>Craniata</taxon>
        <taxon>Vertebrata</taxon>
        <taxon>Euteleostomi</taxon>
        <taxon>Mammalia</taxon>
        <taxon>Eutheria</taxon>
        <taxon>Euarchontoglires</taxon>
        <taxon>Scandentia</taxon>
        <taxon>Tupaiidae</taxon>
        <taxon>Tupaia</taxon>
    </lineage>
</organism>
<dbReference type="Pfam" id="PF00620">
    <property type="entry name" value="RhoGAP"/>
    <property type="match status" value="1"/>
</dbReference>
<sequence length="839" mass="92023">MGPRVHIRTSLDERIRRPRCQEEKGLAGPPTQGPPAGKELRLEALLGQTRSHTGVKFCTGQSARTSMKLISSCNASKTLNDSTMETLIGCQSEGDIKDQPLLVSCESEDSLCQLIEVKKRKKVLPWPFLSRRLSPSSDLPGALEPELKASLFDQPLSILCGENDTLPRPIQKEGSHKRGQSGPLTAYALGTGCTCHASLFDQPLSILCGENDTLPRPIQDILTVLCLKGPSTEGIFRKAANEKARKELKEELSSGGEVDLDGLPVHLLAVVFKDFLRSIPQKLLSCDLFEEWMGALEEQDEEDRIEALKQVADKLPRPNLLLLKHLVYVLYLISKNSEINKMDSSNLAICIGPNVLCPENDQSLSFEAQKDLNSKVKTLVEFLIDNCFEIFGENIPVHSSVASDDSLVHTDSSDVSTLQNDSAYDSTDPDSEFHGAITSPCGQPPLPSKAAGLDHQDQLDTCDFLREPTTSALSRLKSSLSQPDRRYSEPSMLSSQVCLESRVASQKLTKSEDDFTMARAGARLESEEAEDPFPEEVFPEGQGKSKRPGDLKIRHVTQGLLLPRGLVPKAFSSSSLDGSSESSPIDSPSSPKRNIFTRHQSFTTKADKGKPSRDIKKHSMSFSFTSHKRVLAKTPSFGSGKSKGSPRDHSKKGFKRETQLAGRIIQENGSEIHGPAGLGLGSGLGSCTLRTDDVFQKANHRGPSSPPSYEEAIQHQAFELAAYGSQTVGSVRARMCSGDTMVPPLPPPHQGEDSRNPRSRELLLGHGLSPQAEHGEQSRAGHASMEALWHVTVPGRPELPRQRTMSEAMQKSKWDSLTRRRSQPVFDADQLRYAKESYI</sequence>
<dbReference type="InterPro" id="IPR000198">
    <property type="entry name" value="RhoGAP_dom"/>
</dbReference>
<feature type="compositionally biased region" description="Polar residues" evidence="6">
    <location>
        <begin position="413"/>
        <end position="425"/>
    </location>
</feature>
<proteinExistence type="predicted"/>
<dbReference type="GO" id="GO:0007165">
    <property type="term" value="P:signal transduction"/>
    <property type="evidence" value="ECO:0007669"/>
    <property type="project" value="InterPro"/>
</dbReference>
<feature type="region of interest" description="Disordered" evidence="6">
    <location>
        <begin position="1"/>
        <end position="37"/>
    </location>
</feature>
<feature type="region of interest" description="Disordered" evidence="6">
    <location>
        <begin position="571"/>
        <end position="621"/>
    </location>
</feature>
<feature type="region of interest" description="Disordered" evidence="6">
    <location>
        <begin position="524"/>
        <end position="550"/>
    </location>
</feature>
<dbReference type="GO" id="GO:0005096">
    <property type="term" value="F:GTPase activator activity"/>
    <property type="evidence" value="ECO:0007669"/>
    <property type="project" value="UniProtKB-KW"/>
</dbReference>